<evidence type="ECO:0000313" key="1">
    <source>
        <dbReference type="EMBL" id="EUA23105.1"/>
    </source>
</evidence>
<sequence>MLSSQGLDTSRVAFLGWSMGGYGALLLGSRLGPTRTAAICAVSPALWLSPGRLRRSVRRRRRLGGELGVRPACAGGDPDPGGLRQQ</sequence>
<gene>
    <name evidence="1" type="ORF">I553_5322</name>
</gene>
<dbReference type="PATRIC" id="fig|1299334.3.peg.7279"/>
<reference evidence="1" key="1">
    <citation type="submission" date="2014-01" db="EMBL/GenBank/DDBJ databases">
        <authorList>
            <person name="Brown-Elliot B."/>
            <person name="Wallace R."/>
            <person name="Lenaerts A."/>
            <person name="Ordway D."/>
            <person name="DeGroote M.A."/>
            <person name="Parker T."/>
            <person name="Sizemore C."/>
            <person name="Tallon L.J."/>
            <person name="Sadzewicz L.K."/>
            <person name="Sengamalay N."/>
            <person name="Fraser C.M."/>
            <person name="Hine E."/>
            <person name="Shefchek K.A."/>
            <person name="Das S.P."/>
            <person name="Tettelin H."/>
        </authorList>
    </citation>
    <scope>NUCLEOTIDE SEQUENCE [LARGE SCALE GENOMIC DNA]</scope>
    <source>
        <strain evidence="1">4042</strain>
    </source>
</reference>
<dbReference type="Gene3D" id="3.40.50.1820">
    <property type="entry name" value="alpha/beta hydrolase"/>
    <property type="match status" value="1"/>
</dbReference>
<dbReference type="AlphaFoldDB" id="X7ZWU3"/>
<organism evidence="1">
    <name type="scientific">Mycobacterium xenopi 4042</name>
    <dbReference type="NCBI Taxonomy" id="1299334"/>
    <lineage>
        <taxon>Bacteria</taxon>
        <taxon>Bacillati</taxon>
        <taxon>Actinomycetota</taxon>
        <taxon>Actinomycetes</taxon>
        <taxon>Mycobacteriales</taxon>
        <taxon>Mycobacteriaceae</taxon>
        <taxon>Mycobacterium</taxon>
    </lineage>
</organism>
<dbReference type="SUPFAM" id="SSF53474">
    <property type="entry name" value="alpha/beta-Hydrolases"/>
    <property type="match status" value="1"/>
</dbReference>
<name>X7ZWU3_MYCXE</name>
<comment type="caution">
    <text evidence="1">The sequence shown here is derived from an EMBL/GenBank/DDBJ whole genome shotgun (WGS) entry which is preliminary data.</text>
</comment>
<accession>X7ZWU3</accession>
<proteinExistence type="predicted"/>
<protein>
    <submittedName>
        <fullName evidence="1">Putative esterase</fullName>
    </submittedName>
</protein>
<dbReference type="EMBL" id="JAOB01000069">
    <property type="protein sequence ID" value="EUA23105.1"/>
    <property type="molecule type" value="Genomic_DNA"/>
</dbReference>
<dbReference type="InterPro" id="IPR029058">
    <property type="entry name" value="AB_hydrolase_fold"/>
</dbReference>